<feature type="compositionally biased region" description="Acidic residues" evidence="1">
    <location>
        <begin position="158"/>
        <end position="169"/>
    </location>
</feature>
<reference evidence="2" key="2">
    <citation type="journal article" date="2023" name="IMA Fungus">
        <title>Comparative genomic study of the Penicillium genus elucidates a diverse pangenome and 15 lateral gene transfer events.</title>
        <authorList>
            <person name="Petersen C."/>
            <person name="Sorensen T."/>
            <person name="Nielsen M.R."/>
            <person name="Sondergaard T.E."/>
            <person name="Sorensen J.L."/>
            <person name="Fitzpatrick D.A."/>
            <person name="Frisvad J.C."/>
            <person name="Nielsen K.L."/>
        </authorList>
    </citation>
    <scope>NUCLEOTIDE SEQUENCE</scope>
    <source>
        <strain evidence="2">IBT 17660</strain>
    </source>
</reference>
<dbReference type="EMBL" id="JAPWDO010000003">
    <property type="protein sequence ID" value="KAJ5478362.1"/>
    <property type="molecule type" value="Genomic_DNA"/>
</dbReference>
<dbReference type="Proteomes" id="UP001147760">
    <property type="component" value="Unassembled WGS sequence"/>
</dbReference>
<reference evidence="2" key="1">
    <citation type="submission" date="2022-12" db="EMBL/GenBank/DDBJ databases">
        <authorList>
            <person name="Petersen C."/>
        </authorList>
    </citation>
    <scope>NUCLEOTIDE SEQUENCE</scope>
    <source>
        <strain evidence="2">IBT 17660</strain>
    </source>
</reference>
<sequence length="254" mass="27801">MADFWQRVYQPQRRSASPARASQASRRRPRLQQQACGPPGSPTRRFPVGTPCAACADGAAKYSLGRPECPTRPSRFPPRGARGACWGGINYFAGQVEEVIGEKTRRNEMTRSGEVDSEINVGSHSDDKGRGPAMVGRNTENSGIGGPGIYVGNHSDGDSTEDEYSTEDLQGEVRDDEIGDVLEDIIIGPEGKDVDIVSEEIIIPDSQDDPVIDDIIFGRLWLKMRATIQYLQEYSRATNIVSLDPGKSPLCLLY</sequence>
<comment type="caution">
    <text evidence="2">The sequence shown here is derived from an EMBL/GenBank/DDBJ whole genome shotgun (WGS) entry which is preliminary data.</text>
</comment>
<dbReference type="AlphaFoldDB" id="A0A9W9WXB2"/>
<dbReference type="OrthoDB" id="4369144at2759"/>
<evidence type="ECO:0000313" key="2">
    <source>
        <dbReference type="EMBL" id="KAJ5478362.1"/>
    </source>
</evidence>
<feature type="region of interest" description="Disordered" evidence="1">
    <location>
        <begin position="104"/>
        <end position="169"/>
    </location>
</feature>
<feature type="region of interest" description="Disordered" evidence="1">
    <location>
        <begin position="1"/>
        <end position="48"/>
    </location>
</feature>
<protein>
    <submittedName>
        <fullName evidence="2">Uncharacterized protein</fullName>
    </submittedName>
</protein>
<accession>A0A9W9WXB2</accession>
<gene>
    <name evidence="2" type="ORF">N7530_003871</name>
</gene>
<name>A0A9W9WXB2_9EURO</name>
<feature type="compositionally biased region" description="Basic and acidic residues" evidence="1">
    <location>
        <begin position="104"/>
        <end position="114"/>
    </location>
</feature>
<feature type="compositionally biased region" description="Low complexity" evidence="1">
    <location>
        <begin position="10"/>
        <end position="24"/>
    </location>
</feature>
<proteinExistence type="predicted"/>
<evidence type="ECO:0000256" key="1">
    <source>
        <dbReference type="SAM" id="MobiDB-lite"/>
    </source>
</evidence>
<organism evidence="2 3">
    <name type="scientific">Penicillium desertorum</name>
    <dbReference type="NCBI Taxonomy" id="1303715"/>
    <lineage>
        <taxon>Eukaryota</taxon>
        <taxon>Fungi</taxon>
        <taxon>Dikarya</taxon>
        <taxon>Ascomycota</taxon>
        <taxon>Pezizomycotina</taxon>
        <taxon>Eurotiomycetes</taxon>
        <taxon>Eurotiomycetidae</taxon>
        <taxon>Eurotiales</taxon>
        <taxon>Aspergillaceae</taxon>
        <taxon>Penicillium</taxon>
    </lineage>
</organism>
<keyword evidence="3" id="KW-1185">Reference proteome</keyword>
<evidence type="ECO:0000313" key="3">
    <source>
        <dbReference type="Proteomes" id="UP001147760"/>
    </source>
</evidence>